<dbReference type="PROSITE" id="PS50113">
    <property type="entry name" value="PAC"/>
    <property type="match status" value="4"/>
</dbReference>
<reference evidence="6 7" key="1">
    <citation type="submission" date="2017-06" db="EMBL/GenBank/DDBJ databases">
        <title>Raineya orbicola gen. nov., sp. nov. a slightly thermophilic bacterium of the phylum Bacteroidetes and the description of Raineyaceae fam. nov.</title>
        <authorList>
            <person name="Albuquerque L."/>
            <person name="Polonia A.R.M."/>
            <person name="Barroso C."/>
            <person name="Froufe H.J.C."/>
            <person name="Lage O."/>
            <person name="Lobo-Da-Cunha A."/>
            <person name="Egas C."/>
            <person name="Da Costa M.S."/>
        </authorList>
    </citation>
    <scope>NUCLEOTIDE SEQUENCE [LARGE SCALE GENOMIC DNA]</scope>
    <source>
        <strain evidence="6 7">SPSPC-11</strain>
    </source>
</reference>
<feature type="domain" description="PAS" evidence="3">
    <location>
        <begin position="708"/>
        <end position="744"/>
    </location>
</feature>
<dbReference type="InterPro" id="IPR000700">
    <property type="entry name" value="PAS-assoc_C"/>
</dbReference>
<evidence type="ECO:0000259" key="5">
    <source>
        <dbReference type="PROSITE" id="PS50885"/>
    </source>
</evidence>
<protein>
    <submittedName>
        <fullName evidence="6">PAS domain S-box protein</fullName>
    </submittedName>
</protein>
<feature type="domain" description="HAMP" evidence="5">
    <location>
        <begin position="237"/>
        <end position="289"/>
    </location>
</feature>
<accession>A0A2N3IKU4</accession>
<dbReference type="InterPro" id="IPR035965">
    <property type="entry name" value="PAS-like_dom_sf"/>
</dbReference>
<dbReference type="InterPro" id="IPR001610">
    <property type="entry name" value="PAC"/>
</dbReference>
<dbReference type="Gene3D" id="3.30.450.40">
    <property type="match status" value="2"/>
</dbReference>
<keyword evidence="2" id="KW-1133">Transmembrane helix</keyword>
<evidence type="ECO:0000256" key="2">
    <source>
        <dbReference type="SAM" id="Phobius"/>
    </source>
</evidence>
<proteinExistence type="predicted"/>
<dbReference type="InterPro" id="IPR000014">
    <property type="entry name" value="PAS"/>
</dbReference>
<keyword evidence="7" id="KW-1185">Reference proteome</keyword>
<keyword evidence="1" id="KW-0175">Coiled coil</keyword>
<dbReference type="InterPro" id="IPR052155">
    <property type="entry name" value="Biofilm_reg_signaling"/>
</dbReference>
<dbReference type="PROSITE" id="PS50885">
    <property type="entry name" value="HAMP"/>
    <property type="match status" value="1"/>
</dbReference>
<sequence length="1531" mass="175908">MKVKSWSIRRITAFFFFLAVVLIAIGYSLVLLSGFLLRQDAARVDLSREAEKILGQMPYRAGLVIGGDAENKLALQNLIMEYDDKLDILSKGRKVVIFTNEVTIKPVSGTKQIVKFNKLRDDWQLYKKNLNIILNEVVEIDSTVIKSATKQEKVNDTLIKEIPVAIKAIEKVENPTVQKAYINMVETTANIQNVHNELTTLFIAEYTATQSGIQVTIFFIIVLLVAFLLVGYVFFSNRFIKPLDKVAVVTQEIASGDVNQKVIYDRKDEIGVLATNINMLASNLKRTSEFAKNIGEGKFEYPFQARSQKDVLGFALLNMRENLLRVAEEDRRRNWANEGFTLFVNILRENYENLNDLAYAVISNLVKYVKAEQGGLFLMVEDKNENKFLELKAAYAYNRRKYEEARIEVGQGLVGQAVLEKDILHLDKLPEDYTKISSGLGDAPPRHLLVVPLLYNNEAYGAIEIASFKHFEDYEIAFIEKLSENIASTFASVQNTQKTKTLLLESQQATEQLRTQEEVMRANLAELERAQKEAERSQRELEKMKENLEQQIQEQTLELREKEAQLSEALRLASLAPWQLDVRNKMIIATDELYELLRTSKDLEGGYRMPSAKFIEKFIVEKDIELVNSKIAEAIKSKDPNYESTFEYQMKRANGDIRDVVISVKRILEPNSDRTAIVYGTMQDITRQKRIEEQIRIQRDALEKQQIEQQKFVAMVENATDFVIMMNPNEEIIYANKVGQQLFGADNYLSKRLYFKNFFSEKNWEKVQKEVIPSVKSNGFWEGELEMINLKTNEVAFMSGNIVAIKNAQGDITAIATIMRDVTEKQKMLHEIEESNSRMKAILDSTTDEIYSIDKNFNILSFNEKWAEFILNETGKRPQVGMNLFNDFEFKRQELPQLLKEQFTRLFEQGAFSFTEGFKVFEKKKVKVKGKEVEQEVLKDEYFFQRYYNPLYDAEGNVVGGVSFTQDITPIKKVELQIQRSENRLKAIADSTHEAIIIHEKGYIREVNTAFTKITGYGADEVAGQYLFNFFAPETKALSVINMQLGYDKPYEGVLIRKDGLEVPIEIHGRVVAFEDQRIRIFAIRDISEQKAFSNALQKSKDTLQKIIDTLPQSVFWKDKESKFLGCNRRFLQMVGAKNVEDIIGKTDLDIWTSQEEAEMYIRSDKKVMETGVPELDVLQTRVLANGQTAWLKVSKVPFQDAEGNIIGIIGTYQDVTEQKKAEENILASKERLRKQIETLTLLGSQKLQEVGIKEYAAEINKAIAETLAIPRVSIWEFKNGSLNCIDLFVKEDNAHLEGMQMSQDQFPVFFENLYKESCIIAYPAQISPMTKELTPTYLAEASITSMLIYPIRVGNKLKGMLTCEHIRTPREWTLEEQSFITSMLDLVMLKMEETEKTVVVEYNSDKTFVISEQIIEKSKESILAVDEDERIVLFNTKMEVIFHNLYGITIKKGMPWTSLFESDADDLAHIRKDWYHAIQTRQPYETEHIFGKGEKRSKLRYMIEPIVVDNMLAGVALYVRRGSALLTIER</sequence>
<dbReference type="Pfam" id="PF13185">
    <property type="entry name" value="GAF_2"/>
    <property type="match status" value="1"/>
</dbReference>
<dbReference type="NCBIfam" id="TIGR00229">
    <property type="entry name" value="sensory_box"/>
    <property type="match status" value="4"/>
</dbReference>
<dbReference type="InterPro" id="IPR003660">
    <property type="entry name" value="HAMP_dom"/>
</dbReference>
<feature type="transmembrane region" description="Helical" evidence="2">
    <location>
        <begin position="215"/>
        <end position="235"/>
    </location>
</feature>
<gene>
    <name evidence="6" type="ORF">Rain11_0097</name>
</gene>
<dbReference type="GO" id="GO:0016020">
    <property type="term" value="C:membrane"/>
    <property type="evidence" value="ECO:0007669"/>
    <property type="project" value="InterPro"/>
</dbReference>
<dbReference type="EMBL" id="NKXO01000001">
    <property type="protein sequence ID" value="PKQ70956.1"/>
    <property type="molecule type" value="Genomic_DNA"/>
</dbReference>
<dbReference type="SUPFAM" id="SSF55781">
    <property type="entry name" value="GAF domain-like"/>
    <property type="match status" value="2"/>
</dbReference>
<keyword evidence="2" id="KW-0472">Membrane</keyword>
<dbReference type="CDD" id="cd06225">
    <property type="entry name" value="HAMP"/>
    <property type="match status" value="1"/>
</dbReference>
<dbReference type="SMART" id="SM00065">
    <property type="entry name" value="GAF"/>
    <property type="match status" value="1"/>
</dbReference>
<evidence type="ECO:0000259" key="4">
    <source>
        <dbReference type="PROSITE" id="PS50113"/>
    </source>
</evidence>
<keyword evidence="2" id="KW-0812">Transmembrane</keyword>
<evidence type="ECO:0000256" key="1">
    <source>
        <dbReference type="SAM" id="Coils"/>
    </source>
</evidence>
<dbReference type="PANTHER" id="PTHR44757:SF2">
    <property type="entry name" value="BIOFILM ARCHITECTURE MAINTENANCE PROTEIN MBAA"/>
    <property type="match status" value="1"/>
</dbReference>
<name>A0A2N3IKU4_9BACT</name>
<dbReference type="InterPro" id="IPR029016">
    <property type="entry name" value="GAF-like_dom_sf"/>
</dbReference>
<feature type="domain" description="PAC" evidence="4">
    <location>
        <begin position="919"/>
        <end position="980"/>
    </location>
</feature>
<dbReference type="SUPFAM" id="SSF158472">
    <property type="entry name" value="HAMP domain-like"/>
    <property type="match status" value="1"/>
</dbReference>
<dbReference type="GO" id="GO:0007165">
    <property type="term" value="P:signal transduction"/>
    <property type="evidence" value="ECO:0007669"/>
    <property type="project" value="InterPro"/>
</dbReference>
<feature type="domain" description="PAC" evidence="4">
    <location>
        <begin position="781"/>
        <end position="834"/>
    </location>
</feature>
<dbReference type="CDD" id="cd00130">
    <property type="entry name" value="PAS"/>
    <property type="match status" value="2"/>
</dbReference>
<dbReference type="Pfam" id="PF01590">
    <property type="entry name" value="GAF"/>
    <property type="match status" value="1"/>
</dbReference>
<dbReference type="Gene3D" id="3.30.450.20">
    <property type="entry name" value="PAS domain"/>
    <property type="match status" value="6"/>
</dbReference>
<dbReference type="OrthoDB" id="5522855at2"/>
<feature type="domain" description="PAS" evidence="3">
    <location>
        <begin position="981"/>
        <end position="1034"/>
    </location>
</feature>
<dbReference type="PANTHER" id="PTHR44757">
    <property type="entry name" value="DIGUANYLATE CYCLASE DGCP"/>
    <property type="match status" value="1"/>
</dbReference>
<dbReference type="Pfam" id="PF00672">
    <property type="entry name" value="HAMP"/>
    <property type="match status" value="1"/>
</dbReference>
<dbReference type="RefSeq" id="WP_101357351.1">
    <property type="nucleotide sequence ID" value="NZ_NKXO01000001.1"/>
</dbReference>
<feature type="coiled-coil region" evidence="1">
    <location>
        <begin position="510"/>
        <end position="572"/>
    </location>
</feature>
<dbReference type="PROSITE" id="PS50112">
    <property type="entry name" value="PAS"/>
    <property type="match status" value="2"/>
</dbReference>
<dbReference type="Proteomes" id="UP000233387">
    <property type="component" value="Unassembled WGS sequence"/>
</dbReference>
<dbReference type="InterPro" id="IPR013656">
    <property type="entry name" value="PAS_4"/>
</dbReference>
<dbReference type="Gene3D" id="6.10.340.10">
    <property type="match status" value="1"/>
</dbReference>
<comment type="caution">
    <text evidence="6">The sequence shown here is derived from an EMBL/GenBank/DDBJ whole genome shotgun (WGS) entry which is preliminary data.</text>
</comment>
<dbReference type="SMART" id="SM00304">
    <property type="entry name" value="HAMP"/>
    <property type="match status" value="1"/>
</dbReference>
<evidence type="ECO:0000259" key="3">
    <source>
        <dbReference type="PROSITE" id="PS50112"/>
    </source>
</evidence>
<dbReference type="SUPFAM" id="SSF55785">
    <property type="entry name" value="PYP-like sensor domain (PAS domain)"/>
    <property type="match status" value="5"/>
</dbReference>
<feature type="domain" description="PAC" evidence="4">
    <location>
        <begin position="1174"/>
        <end position="1228"/>
    </location>
</feature>
<dbReference type="Pfam" id="PF08448">
    <property type="entry name" value="PAS_4"/>
    <property type="match status" value="1"/>
</dbReference>
<feature type="transmembrane region" description="Helical" evidence="2">
    <location>
        <begin position="12"/>
        <end position="37"/>
    </location>
</feature>
<evidence type="ECO:0000313" key="6">
    <source>
        <dbReference type="EMBL" id="PKQ70956.1"/>
    </source>
</evidence>
<dbReference type="InterPro" id="IPR003018">
    <property type="entry name" value="GAF"/>
</dbReference>
<dbReference type="SMART" id="SM00086">
    <property type="entry name" value="PAC"/>
    <property type="match status" value="3"/>
</dbReference>
<dbReference type="SMART" id="SM00091">
    <property type="entry name" value="PAS"/>
    <property type="match status" value="5"/>
</dbReference>
<dbReference type="Pfam" id="PF13426">
    <property type="entry name" value="PAS_9"/>
    <property type="match status" value="3"/>
</dbReference>
<evidence type="ECO:0000313" key="7">
    <source>
        <dbReference type="Proteomes" id="UP000233387"/>
    </source>
</evidence>
<organism evidence="6 7">
    <name type="scientific">Raineya orbicola</name>
    <dbReference type="NCBI Taxonomy" id="2016530"/>
    <lineage>
        <taxon>Bacteria</taxon>
        <taxon>Pseudomonadati</taxon>
        <taxon>Bacteroidota</taxon>
        <taxon>Cytophagia</taxon>
        <taxon>Cytophagales</taxon>
        <taxon>Raineyaceae</taxon>
        <taxon>Raineya</taxon>
    </lineage>
</organism>
<feature type="domain" description="PAC" evidence="4">
    <location>
        <begin position="644"/>
        <end position="697"/>
    </location>
</feature>